<reference evidence="3" key="1">
    <citation type="submission" date="2022-11" db="UniProtKB">
        <authorList>
            <consortium name="WormBaseParasite"/>
        </authorList>
    </citation>
    <scope>IDENTIFICATION</scope>
</reference>
<accession>A0A914PV95</accession>
<evidence type="ECO:0000313" key="2">
    <source>
        <dbReference type="Proteomes" id="UP000887578"/>
    </source>
</evidence>
<name>A0A914PV95_9BILA</name>
<organism evidence="2 3">
    <name type="scientific">Panagrolaimus davidi</name>
    <dbReference type="NCBI Taxonomy" id="227884"/>
    <lineage>
        <taxon>Eukaryota</taxon>
        <taxon>Metazoa</taxon>
        <taxon>Ecdysozoa</taxon>
        <taxon>Nematoda</taxon>
        <taxon>Chromadorea</taxon>
        <taxon>Rhabditida</taxon>
        <taxon>Tylenchina</taxon>
        <taxon>Panagrolaimomorpha</taxon>
        <taxon>Panagrolaimoidea</taxon>
        <taxon>Panagrolaimidae</taxon>
        <taxon>Panagrolaimus</taxon>
    </lineage>
</organism>
<sequence>MDSKRKVTKNGIETMLATNHMGTFLLNGLILDKLFKQDHPVRLVFLNSNVINRKCELNFDDLNAENRPKFDGYDIYKQSKLAQAMFAKELSERVKGSNITVLLADPGRTNTNLSQQLDAQTFFLSRWILKPIGFLMGQRRPEKAVKPVLYAVADPDAEKLNGVFIDRERNPQPLGEIVEDKKLREKLWSTSLVWTKFNEYANGIQKMIDGSNSEDNEVPETPKGSGFWGKLWFW</sequence>
<protein>
    <submittedName>
        <fullName evidence="3">Uncharacterized protein</fullName>
    </submittedName>
</protein>
<dbReference type="SUPFAM" id="SSF51735">
    <property type="entry name" value="NAD(P)-binding Rossmann-fold domains"/>
    <property type="match status" value="1"/>
</dbReference>
<proteinExistence type="predicted"/>
<evidence type="ECO:0000313" key="3">
    <source>
        <dbReference type="WBParaSite" id="PDA_v2.g18761.t1"/>
    </source>
</evidence>
<dbReference type="GO" id="GO:0016491">
    <property type="term" value="F:oxidoreductase activity"/>
    <property type="evidence" value="ECO:0007669"/>
    <property type="project" value="UniProtKB-KW"/>
</dbReference>
<dbReference type="PANTHER" id="PTHR43157:SF68">
    <property type="entry name" value="RETINOL DEHYDROGENASE 13"/>
    <property type="match status" value="1"/>
</dbReference>
<keyword evidence="1" id="KW-0560">Oxidoreductase</keyword>
<dbReference type="WBParaSite" id="PDA_v2.g18761.t1">
    <property type="protein sequence ID" value="PDA_v2.g18761.t1"/>
    <property type="gene ID" value="PDA_v2.g18761"/>
</dbReference>
<dbReference type="Gene3D" id="3.40.50.720">
    <property type="entry name" value="NAD(P)-binding Rossmann-like Domain"/>
    <property type="match status" value="1"/>
</dbReference>
<evidence type="ECO:0000256" key="1">
    <source>
        <dbReference type="ARBA" id="ARBA00023002"/>
    </source>
</evidence>
<dbReference type="PANTHER" id="PTHR43157">
    <property type="entry name" value="PHOSPHATIDYLINOSITOL-GLYCAN BIOSYNTHESIS CLASS F PROTEIN-RELATED"/>
    <property type="match status" value="1"/>
</dbReference>
<dbReference type="InterPro" id="IPR036291">
    <property type="entry name" value="NAD(P)-bd_dom_sf"/>
</dbReference>
<keyword evidence="2" id="KW-1185">Reference proteome</keyword>
<dbReference type="Proteomes" id="UP000887578">
    <property type="component" value="Unplaced"/>
</dbReference>
<dbReference type="AlphaFoldDB" id="A0A914PV95"/>